<evidence type="ECO:0000313" key="1">
    <source>
        <dbReference type="EMBL" id="CAK0910434.1"/>
    </source>
</evidence>
<feature type="non-terminal residue" evidence="1">
    <location>
        <position position="147"/>
    </location>
</feature>
<sequence length="147" mass="14852">MESLLGALGAQMGGGGEPVEVRLRGVAGEAEFGPAGAAGLPVVLRLHSSLAVALQASGASASTTHGDLELSCDGPAEGAASGGAAFRLQAGEPLRLTGLWPRREEEADVRLLGVRLRWAACPAVCFVVDALALERGGQAPPLLPPPR</sequence>
<name>A0ABN9YCD6_9DINO</name>
<dbReference type="Proteomes" id="UP001189429">
    <property type="component" value="Unassembled WGS sequence"/>
</dbReference>
<comment type="caution">
    <text evidence="1">The sequence shown here is derived from an EMBL/GenBank/DDBJ whole genome shotgun (WGS) entry which is preliminary data.</text>
</comment>
<evidence type="ECO:0000313" key="2">
    <source>
        <dbReference type="Proteomes" id="UP001189429"/>
    </source>
</evidence>
<dbReference type="EMBL" id="CAUYUJ010022395">
    <property type="protein sequence ID" value="CAK0910434.1"/>
    <property type="molecule type" value="Genomic_DNA"/>
</dbReference>
<accession>A0ABN9YCD6</accession>
<proteinExistence type="predicted"/>
<organism evidence="1 2">
    <name type="scientific">Prorocentrum cordatum</name>
    <dbReference type="NCBI Taxonomy" id="2364126"/>
    <lineage>
        <taxon>Eukaryota</taxon>
        <taxon>Sar</taxon>
        <taxon>Alveolata</taxon>
        <taxon>Dinophyceae</taxon>
        <taxon>Prorocentrales</taxon>
        <taxon>Prorocentraceae</taxon>
        <taxon>Prorocentrum</taxon>
    </lineage>
</organism>
<protein>
    <submittedName>
        <fullName evidence="1">Uncharacterized protein</fullName>
    </submittedName>
</protein>
<reference evidence="1" key="1">
    <citation type="submission" date="2023-10" db="EMBL/GenBank/DDBJ databases">
        <authorList>
            <person name="Chen Y."/>
            <person name="Shah S."/>
            <person name="Dougan E. K."/>
            <person name="Thang M."/>
            <person name="Chan C."/>
        </authorList>
    </citation>
    <scope>NUCLEOTIDE SEQUENCE [LARGE SCALE GENOMIC DNA]</scope>
</reference>
<gene>
    <name evidence="1" type="ORF">PCOR1329_LOCUS84627</name>
</gene>
<keyword evidence="2" id="KW-1185">Reference proteome</keyword>